<evidence type="ECO:0000256" key="8">
    <source>
        <dbReference type="ARBA" id="ARBA00023065"/>
    </source>
</evidence>
<keyword evidence="8 12" id="KW-0406">Ion transport</keyword>
<evidence type="ECO:0000256" key="4">
    <source>
        <dbReference type="ARBA" id="ARBA00022461"/>
    </source>
</evidence>
<comment type="caution">
    <text evidence="15">The sequence shown here is derived from an EMBL/GenBank/DDBJ whole genome shotgun (WGS) entry which is preliminary data.</text>
</comment>
<evidence type="ECO:0000256" key="14">
    <source>
        <dbReference type="SAM" id="Phobius"/>
    </source>
</evidence>
<name>A0A8X6I509_NEPPI</name>
<keyword evidence="4 12" id="KW-0894">Sodium channel</keyword>
<feature type="compositionally biased region" description="Polar residues" evidence="13">
    <location>
        <begin position="103"/>
        <end position="113"/>
    </location>
</feature>
<organism evidence="15 16">
    <name type="scientific">Nephila pilipes</name>
    <name type="common">Giant wood spider</name>
    <name type="synonym">Nephila maculata</name>
    <dbReference type="NCBI Taxonomy" id="299642"/>
    <lineage>
        <taxon>Eukaryota</taxon>
        <taxon>Metazoa</taxon>
        <taxon>Ecdysozoa</taxon>
        <taxon>Arthropoda</taxon>
        <taxon>Chelicerata</taxon>
        <taxon>Arachnida</taxon>
        <taxon>Araneae</taxon>
        <taxon>Araneomorphae</taxon>
        <taxon>Entelegynae</taxon>
        <taxon>Araneoidea</taxon>
        <taxon>Nephilidae</taxon>
        <taxon>Nephila</taxon>
    </lineage>
</organism>
<dbReference type="AlphaFoldDB" id="A0A8X6I509"/>
<dbReference type="GO" id="GO:0016020">
    <property type="term" value="C:membrane"/>
    <property type="evidence" value="ECO:0007669"/>
    <property type="project" value="UniProtKB-SubCell"/>
</dbReference>
<evidence type="ECO:0000256" key="9">
    <source>
        <dbReference type="ARBA" id="ARBA00023136"/>
    </source>
</evidence>
<keyword evidence="6 14" id="KW-1133">Transmembrane helix</keyword>
<comment type="subcellular location">
    <subcellularLocation>
        <location evidence="1">Membrane</location>
        <topology evidence="1">Multi-pass membrane protein</topology>
    </subcellularLocation>
</comment>
<keyword evidence="5 12" id="KW-0812">Transmembrane</keyword>
<evidence type="ECO:0000256" key="13">
    <source>
        <dbReference type="SAM" id="MobiDB-lite"/>
    </source>
</evidence>
<evidence type="ECO:0000256" key="1">
    <source>
        <dbReference type="ARBA" id="ARBA00004141"/>
    </source>
</evidence>
<dbReference type="OrthoDB" id="5874059at2759"/>
<comment type="similarity">
    <text evidence="2 12">Belongs to the amiloride-sensitive sodium channel (TC 1.A.6) family.</text>
</comment>
<protein>
    <submittedName>
        <fullName evidence="15">Uncharacterized protein</fullName>
    </submittedName>
</protein>
<dbReference type="InterPro" id="IPR001873">
    <property type="entry name" value="ENaC"/>
</dbReference>
<keyword evidence="16" id="KW-1185">Reference proteome</keyword>
<proteinExistence type="inferred from homology"/>
<reference evidence="15" key="1">
    <citation type="submission" date="2020-08" db="EMBL/GenBank/DDBJ databases">
        <title>Multicomponent nature underlies the extraordinary mechanical properties of spider dragline silk.</title>
        <authorList>
            <person name="Kono N."/>
            <person name="Nakamura H."/>
            <person name="Mori M."/>
            <person name="Yoshida Y."/>
            <person name="Ohtoshi R."/>
            <person name="Malay A.D."/>
            <person name="Moran D.A.P."/>
            <person name="Tomita M."/>
            <person name="Numata K."/>
            <person name="Arakawa K."/>
        </authorList>
    </citation>
    <scope>NUCLEOTIDE SEQUENCE</scope>
</reference>
<dbReference type="Gene3D" id="1.10.287.770">
    <property type="entry name" value="YojJ-like"/>
    <property type="match status" value="1"/>
</dbReference>
<sequence length="134" mass="15357">MRKYELEVQEADSEGSRRSCVTASDLSCATLVHIYFENLEITTFTYTPGFEPIGILSFIGGYVGLWLGISLLHVYDFLETRFFRLVATAKRKCSRRKRKIRVSPQSRTTSSAKRYSKSPASAFKNFFIYGMQVK</sequence>
<evidence type="ECO:0000256" key="3">
    <source>
        <dbReference type="ARBA" id="ARBA00022448"/>
    </source>
</evidence>
<dbReference type="Proteomes" id="UP000887013">
    <property type="component" value="Unassembled WGS sequence"/>
</dbReference>
<evidence type="ECO:0000256" key="11">
    <source>
        <dbReference type="ARBA" id="ARBA00023303"/>
    </source>
</evidence>
<accession>A0A8X6I509</accession>
<keyword evidence="11 12" id="KW-0407">Ion channel</keyword>
<evidence type="ECO:0000313" key="15">
    <source>
        <dbReference type="EMBL" id="GFS28473.1"/>
    </source>
</evidence>
<keyword evidence="3 12" id="KW-0813">Transport</keyword>
<evidence type="ECO:0000256" key="2">
    <source>
        <dbReference type="ARBA" id="ARBA00007193"/>
    </source>
</evidence>
<evidence type="ECO:0000256" key="10">
    <source>
        <dbReference type="ARBA" id="ARBA00023201"/>
    </source>
</evidence>
<keyword evidence="9 14" id="KW-0472">Membrane</keyword>
<gene>
    <name evidence="15" type="primary">AVEN_9021_1</name>
    <name evidence="15" type="ORF">NPIL_76821</name>
</gene>
<feature type="transmembrane region" description="Helical" evidence="14">
    <location>
        <begin position="53"/>
        <end position="75"/>
    </location>
</feature>
<dbReference type="GO" id="GO:0005272">
    <property type="term" value="F:sodium channel activity"/>
    <property type="evidence" value="ECO:0007669"/>
    <property type="project" value="UniProtKB-KW"/>
</dbReference>
<feature type="region of interest" description="Disordered" evidence="13">
    <location>
        <begin position="97"/>
        <end position="116"/>
    </location>
</feature>
<dbReference type="Pfam" id="PF00858">
    <property type="entry name" value="ASC"/>
    <property type="match status" value="1"/>
</dbReference>
<evidence type="ECO:0000256" key="6">
    <source>
        <dbReference type="ARBA" id="ARBA00022989"/>
    </source>
</evidence>
<evidence type="ECO:0000256" key="12">
    <source>
        <dbReference type="RuleBase" id="RU000679"/>
    </source>
</evidence>
<keyword evidence="10 12" id="KW-0739">Sodium transport</keyword>
<evidence type="ECO:0000256" key="7">
    <source>
        <dbReference type="ARBA" id="ARBA00023053"/>
    </source>
</evidence>
<evidence type="ECO:0000313" key="16">
    <source>
        <dbReference type="Proteomes" id="UP000887013"/>
    </source>
</evidence>
<keyword evidence="7" id="KW-0915">Sodium</keyword>
<dbReference type="EMBL" id="BMAW01041425">
    <property type="protein sequence ID" value="GFS28473.1"/>
    <property type="molecule type" value="Genomic_DNA"/>
</dbReference>
<evidence type="ECO:0000256" key="5">
    <source>
        <dbReference type="ARBA" id="ARBA00022692"/>
    </source>
</evidence>